<name>A0A1D2N0L7_ORCCI</name>
<comment type="caution">
    <text evidence="3">The sequence shown here is derived from an EMBL/GenBank/DDBJ whole genome shotgun (WGS) entry which is preliminary data.</text>
</comment>
<feature type="domain" description="DUF4789" evidence="2">
    <location>
        <begin position="148"/>
        <end position="253"/>
    </location>
</feature>
<reference evidence="3 4" key="1">
    <citation type="journal article" date="2016" name="Genome Biol. Evol.">
        <title>Gene Family Evolution Reflects Adaptation to Soil Environmental Stressors in the Genome of the Collembolan Orchesella cincta.</title>
        <authorList>
            <person name="Faddeeva-Vakhrusheva A."/>
            <person name="Derks M.F."/>
            <person name="Anvar S.Y."/>
            <person name="Agamennone V."/>
            <person name="Suring W."/>
            <person name="Smit S."/>
            <person name="van Straalen N.M."/>
            <person name="Roelofs D."/>
        </authorList>
    </citation>
    <scope>NUCLEOTIDE SEQUENCE [LARGE SCALE GENOMIC DNA]</scope>
    <source>
        <tissue evidence="3">Mixed pool</tissue>
    </source>
</reference>
<dbReference type="AlphaFoldDB" id="A0A1D2N0L7"/>
<dbReference type="EMBL" id="LJIJ01000318">
    <property type="protein sequence ID" value="ODM98833.1"/>
    <property type="molecule type" value="Genomic_DNA"/>
</dbReference>
<evidence type="ECO:0000259" key="2">
    <source>
        <dbReference type="Pfam" id="PF16033"/>
    </source>
</evidence>
<keyword evidence="4" id="KW-1185">Reference proteome</keyword>
<dbReference type="Proteomes" id="UP000094527">
    <property type="component" value="Unassembled WGS sequence"/>
</dbReference>
<organism evidence="3 4">
    <name type="scientific">Orchesella cincta</name>
    <name type="common">Springtail</name>
    <name type="synonym">Podura cincta</name>
    <dbReference type="NCBI Taxonomy" id="48709"/>
    <lineage>
        <taxon>Eukaryota</taxon>
        <taxon>Metazoa</taxon>
        <taxon>Ecdysozoa</taxon>
        <taxon>Arthropoda</taxon>
        <taxon>Hexapoda</taxon>
        <taxon>Collembola</taxon>
        <taxon>Entomobryomorpha</taxon>
        <taxon>Entomobryoidea</taxon>
        <taxon>Orchesellidae</taxon>
        <taxon>Orchesellinae</taxon>
        <taxon>Orchesella</taxon>
    </lineage>
</organism>
<accession>A0A1D2N0L7</accession>
<evidence type="ECO:0000313" key="3">
    <source>
        <dbReference type="EMBL" id="ODM98833.1"/>
    </source>
</evidence>
<proteinExistence type="predicted"/>
<dbReference type="Pfam" id="PF16033">
    <property type="entry name" value="DUF4789"/>
    <property type="match status" value="1"/>
</dbReference>
<feature type="signal peptide" evidence="1">
    <location>
        <begin position="1"/>
        <end position="19"/>
    </location>
</feature>
<evidence type="ECO:0000256" key="1">
    <source>
        <dbReference type="SAM" id="SignalP"/>
    </source>
</evidence>
<dbReference type="InterPro" id="IPR031993">
    <property type="entry name" value="DUF4789"/>
</dbReference>
<evidence type="ECO:0000313" key="4">
    <source>
        <dbReference type="Proteomes" id="UP000094527"/>
    </source>
</evidence>
<sequence>MRGILLLMVLAIVIQTLCASPFDFGSVGRKIEETARNTMKKLPATDLFSQIKSAVKRTPTTTTIPPTTVKSVVGGINETTRTTTTPPTPTVNVTTKAAVITCKPDGAPSRSFLSEDAIRMKLCPNATSSGYRFDLDSKVCSPVGQRSHCGKNMIFYSFAGNAVYGHCDCDYASQTPLLFHVETNRCYFMYQEAFCGTGQWLEMRKEDRKGICTTNTCINAGRTKFGAAPLAARDVEPEYVPLKGVGPCVKLNQPNQQFCKKKGEVVTFRWPQEFYPNCGAVAPPPLEVPSTRFLGDLPSLECSPGSYLDIVGHCQPHWDFD</sequence>
<gene>
    <name evidence="3" type="ORF">Ocin01_07847</name>
</gene>
<feature type="chain" id="PRO_5008904821" description="DUF4789 domain-containing protein" evidence="1">
    <location>
        <begin position="20"/>
        <end position="321"/>
    </location>
</feature>
<protein>
    <recommendedName>
        <fullName evidence="2">DUF4789 domain-containing protein</fullName>
    </recommendedName>
</protein>
<keyword evidence="1" id="KW-0732">Signal</keyword>
<dbReference type="OrthoDB" id="6338576at2759"/>